<protein>
    <submittedName>
        <fullName evidence="1">Uncharacterized protein</fullName>
    </submittedName>
</protein>
<gene>
    <name evidence="1" type="ORF">REH74_019940</name>
</gene>
<dbReference type="Proteomes" id="UP001354073">
    <property type="component" value="Unassembled WGS sequence"/>
</dbReference>
<dbReference type="EMBL" id="JAVHXJ020000124">
    <property type="protein sequence ID" value="MGI1899793.1"/>
    <property type="molecule type" value="Genomic_DNA"/>
</dbReference>
<accession>A0ACC7RIW7</accession>
<evidence type="ECO:0000313" key="2">
    <source>
        <dbReference type="Proteomes" id="UP001354073"/>
    </source>
</evidence>
<reference evidence="1" key="1">
    <citation type="submission" date="2024-11" db="EMBL/GenBank/DDBJ databases">
        <title>Identification of new Vibrio campbellii strains harboring the pVA1 plasmid isolated from Penaeus vannamei postlarvae affected by outbreaks of acute hepatopancreatic necrosis disease (AHPND) in Mexico.</title>
        <authorList>
            <person name="Gomez-Gil B."/>
            <person name="Enciso-Ibarra J."/>
        </authorList>
    </citation>
    <scope>NUCLEOTIDE SEQUENCE</scope>
    <source>
        <strain evidence="1">M270204</strain>
    </source>
</reference>
<evidence type="ECO:0000313" key="1">
    <source>
        <dbReference type="EMBL" id="MGI1899793.1"/>
    </source>
</evidence>
<comment type="caution">
    <text evidence="1">The sequence shown here is derived from an EMBL/GenBank/DDBJ whole genome shotgun (WGS) entry which is preliminary data.</text>
</comment>
<organism evidence="1 2">
    <name type="scientific">Vibrio campbellii</name>
    <dbReference type="NCBI Taxonomy" id="680"/>
    <lineage>
        <taxon>Bacteria</taxon>
        <taxon>Pseudomonadati</taxon>
        <taxon>Pseudomonadota</taxon>
        <taxon>Gammaproteobacteria</taxon>
        <taxon>Vibrionales</taxon>
        <taxon>Vibrionaceae</taxon>
        <taxon>Vibrio</taxon>
    </lineage>
</organism>
<proteinExistence type="predicted"/>
<name>A0ACC7RIW7_9VIBR</name>
<sequence length="78" mass="8389">MGEKWFLKTQGKGGILGSVIVCRIGCTNVQVVVSHRYSCRSHSRVIGGDGIGFVTILSTAMSTKRGEVSADLFPLFEV</sequence>